<dbReference type="InterPro" id="IPR043428">
    <property type="entry name" value="LivM-like"/>
</dbReference>
<dbReference type="CDD" id="cd06581">
    <property type="entry name" value="TM_PBP1_LivM_like"/>
    <property type="match status" value="1"/>
</dbReference>
<feature type="transmembrane region" description="Helical" evidence="6">
    <location>
        <begin position="166"/>
        <end position="184"/>
    </location>
</feature>
<reference evidence="8" key="1">
    <citation type="submission" date="2023-07" db="EMBL/GenBank/DDBJ databases">
        <title>Genome sequencing of Purple Non-Sulfur Bacteria from various extreme environments.</title>
        <authorList>
            <person name="Mayer M."/>
        </authorList>
    </citation>
    <scope>NUCLEOTIDE SEQUENCE [LARGE SCALE GENOMIC DNA]</scope>
    <source>
        <strain evidence="8">DSM 17935</strain>
    </source>
</reference>
<feature type="transmembrane region" description="Helical" evidence="6">
    <location>
        <begin position="113"/>
        <end position="133"/>
    </location>
</feature>
<dbReference type="Proteomes" id="UP001209755">
    <property type="component" value="Unassembled WGS sequence"/>
</dbReference>
<feature type="transmembrane region" description="Helical" evidence="6">
    <location>
        <begin position="221"/>
        <end position="240"/>
    </location>
</feature>
<feature type="transmembrane region" description="Helical" evidence="6">
    <location>
        <begin position="32"/>
        <end position="49"/>
    </location>
</feature>
<feature type="transmembrane region" description="Helical" evidence="6">
    <location>
        <begin position="139"/>
        <end position="159"/>
    </location>
</feature>
<evidence type="ECO:0000256" key="5">
    <source>
        <dbReference type="ARBA" id="ARBA00023136"/>
    </source>
</evidence>
<evidence type="ECO:0000256" key="1">
    <source>
        <dbReference type="ARBA" id="ARBA00004651"/>
    </source>
</evidence>
<evidence type="ECO:0000256" key="6">
    <source>
        <dbReference type="SAM" id="Phobius"/>
    </source>
</evidence>
<organism evidence="7 8">
    <name type="scientific">Rhodobium gokarnense</name>
    <dbReference type="NCBI Taxonomy" id="364296"/>
    <lineage>
        <taxon>Bacteria</taxon>
        <taxon>Pseudomonadati</taxon>
        <taxon>Pseudomonadota</taxon>
        <taxon>Alphaproteobacteria</taxon>
        <taxon>Hyphomicrobiales</taxon>
        <taxon>Rhodobiaceae</taxon>
        <taxon>Rhodobium</taxon>
    </lineage>
</organism>
<feature type="transmembrane region" description="Helical" evidence="6">
    <location>
        <begin position="88"/>
        <end position="106"/>
    </location>
</feature>
<evidence type="ECO:0000256" key="4">
    <source>
        <dbReference type="ARBA" id="ARBA00022989"/>
    </source>
</evidence>
<evidence type="ECO:0000313" key="7">
    <source>
        <dbReference type="EMBL" id="MCW2306896.1"/>
    </source>
</evidence>
<dbReference type="Pfam" id="PF02653">
    <property type="entry name" value="BPD_transp_2"/>
    <property type="match status" value="1"/>
</dbReference>
<keyword evidence="5 6" id="KW-0472">Membrane</keyword>
<evidence type="ECO:0000256" key="2">
    <source>
        <dbReference type="ARBA" id="ARBA00022475"/>
    </source>
</evidence>
<feature type="transmembrane region" description="Helical" evidence="6">
    <location>
        <begin position="274"/>
        <end position="292"/>
    </location>
</feature>
<dbReference type="RefSeq" id="WP_264600559.1">
    <property type="nucleotide sequence ID" value="NZ_JAOQNS010000003.1"/>
</dbReference>
<feature type="transmembrane region" description="Helical" evidence="6">
    <location>
        <begin position="61"/>
        <end position="82"/>
    </location>
</feature>
<comment type="caution">
    <text evidence="7">The sequence shown here is derived from an EMBL/GenBank/DDBJ whole genome shotgun (WGS) entry which is preliminary data.</text>
</comment>
<dbReference type="PANTHER" id="PTHR30482">
    <property type="entry name" value="HIGH-AFFINITY BRANCHED-CHAIN AMINO ACID TRANSPORT SYSTEM PERMEASE"/>
    <property type="match status" value="1"/>
</dbReference>
<protein>
    <submittedName>
        <fullName evidence="7">ABC-type branched-subunit amino acid transport system permease subunit</fullName>
    </submittedName>
</protein>
<accession>A0ABT3H923</accession>
<dbReference type="EMBL" id="JAOQNS010000003">
    <property type="protein sequence ID" value="MCW2306896.1"/>
    <property type="molecule type" value="Genomic_DNA"/>
</dbReference>
<sequence>MKNTNIILASILVVIGVPVVRTIVETENQVTLIGGLVVLVAAAIALTHVPRLRAATASLGGWGEGNFALLAAGGVAVALSMFEDHFSLLMLATVLIYALAAMGLTLQFGYGGVINFAGAAFFGVGGYTAAVMSDLPVPSLIVLACGGVIAAVAGALLILPILRTAGHYAALITIAFGLLFQDFLEVNEALGGPQGLKVEAMELAGWSFNNSLAIGSFQASFFLNYALLALALLIVAMIFLNRINRSWIGLSLDMVREDETAASAFGIDTSRKRIMAFFLGNGIIGVAGALYAMMQNFIAPNNFGFGESLQLIAIVILGGLGNLWGIIPATIIIMVAPEKFQEFGEYRILIFSLIIVLILRFSPSGLFPRTMRSYSHDLERGQ</sequence>
<keyword evidence="8" id="KW-1185">Reference proteome</keyword>
<evidence type="ECO:0000256" key="3">
    <source>
        <dbReference type="ARBA" id="ARBA00022692"/>
    </source>
</evidence>
<dbReference type="PANTHER" id="PTHR30482:SF10">
    <property type="entry name" value="HIGH-AFFINITY BRANCHED-CHAIN AMINO ACID TRANSPORT PROTEIN BRAE"/>
    <property type="match status" value="1"/>
</dbReference>
<proteinExistence type="predicted"/>
<feature type="transmembrane region" description="Helical" evidence="6">
    <location>
        <begin position="312"/>
        <end position="336"/>
    </location>
</feature>
<keyword evidence="3 6" id="KW-0812">Transmembrane</keyword>
<keyword evidence="2" id="KW-1003">Cell membrane</keyword>
<feature type="transmembrane region" description="Helical" evidence="6">
    <location>
        <begin position="348"/>
        <end position="367"/>
    </location>
</feature>
<gene>
    <name evidence="7" type="ORF">M2319_001218</name>
</gene>
<name>A0ABT3H923_9HYPH</name>
<keyword evidence="4 6" id="KW-1133">Transmembrane helix</keyword>
<dbReference type="InterPro" id="IPR001851">
    <property type="entry name" value="ABC_transp_permease"/>
</dbReference>
<evidence type="ECO:0000313" key="8">
    <source>
        <dbReference type="Proteomes" id="UP001209755"/>
    </source>
</evidence>
<comment type="subcellular location">
    <subcellularLocation>
        <location evidence="1">Cell membrane</location>
        <topology evidence="1">Multi-pass membrane protein</topology>
    </subcellularLocation>
</comment>